<proteinExistence type="predicted"/>
<dbReference type="Proteomes" id="UP000317316">
    <property type="component" value="Unassembled WGS sequence"/>
</dbReference>
<name>A0A544T329_9BACI</name>
<sequence>MSEVIEIGTTFDEFIFKLELGKVKELMAAIGDDNPAYISGEILPPTIPTIIDLWGGKTPYGQLLELNLEKVLYGGQKYEYLKNIKVGDEITVTTEVADIQTKKGMDFYTVKREYKNQQKETAIIGYTTIIERH</sequence>
<accession>A0A544T329</accession>
<dbReference type="OrthoDB" id="160199at2"/>
<gene>
    <name evidence="2" type="ORF">FG382_14600</name>
</gene>
<comment type="caution">
    <text evidence="2">The sequence shown here is derived from an EMBL/GenBank/DDBJ whole genome shotgun (WGS) entry which is preliminary data.</text>
</comment>
<keyword evidence="3" id="KW-1185">Reference proteome</keyword>
<dbReference type="CDD" id="cd03441">
    <property type="entry name" value="R_hydratase_like"/>
    <property type="match status" value="1"/>
</dbReference>
<dbReference type="RefSeq" id="WP_142539622.1">
    <property type="nucleotide sequence ID" value="NZ_BMIE01000001.1"/>
</dbReference>
<reference evidence="2 3" key="1">
    <citation type="submission" date="2019-05" db="EMBL/GenBank/DDBJ databases">
        <title>Psychrobacillus vulpis sp. nov., a new species isolated from feces of a red fox that inhabits in The Tablas de Daimiel Natural Park, Albacete, Spain.</title>
        <authorList>
            <person name="Rodriguez M."/>
            <person name="Reina J.C."/>
            <person name="Bejar V."/>
            <person name="Llamas I."/>
        </authorList>
    </citation>
    <scope>NUCLEOTIDE SEQUENCE [LARGE SCALE GENOMIC DNA]</scope>
    <source>
        <strain evidence="2 3">NEAU-3TGS17</strain>
    </source>
</reference>
<dbReference type="AlphaFoldDB" id="A0A544T329"/>
<organism evidence="2 3">
    <name type="scientific">Psychrobacillus lasiicapitis</name>
    <dbReference type="NCBI Taxonomy" id="1636719"/>
    <lineage>
        <taxon>Bacteria</taxon>
        <taxon>Bacillati</taxon>
        <taxon>Bacillota</taxon>
        <taxon>Bacilli</taxon>
        <taxon>Bacillales</taxon>
        <taxon>Bacillaceae</taxon>
        <taxon>Psychrobacillus</taxon>
    </lineage>
</organism>
<dbReference type="InterPro" id="IPR039569">
    <property type="entry name" value="FAS1-like_DH_region"/>
</dbReference>
<protein>
    <submittedName>
        <fullName evidence="2">MaoC family dehydratase</fullName>
    </submittedName>
</protein>
<feature type="domain" description="FAS1-like dehydratase" evidence="1">
    <location>
        <begin position="7"/>
        <end position="121"/>
    </location>
</feature>
<dbReference type="EMBL" id="VDGH01000008">
    <property type="protein sequence ID" value="TQR11838.1"/>
    <property type="molecule type" value="Genomic_DNA"/>
</dbReference>
<dbReference type="Gene3D" id="3.10.129.10">
    <property type="entry name" value="Hotdog Thioesterase"/>
    <property type="match status" value="1"/>
</dbReference>
<dbReference type="SUPFAM" id="SSF54637">
    <property type="entry name" value="Thioesterase/thiol ester dehydrase-isomerase"/>
    <property type="match status" value="1"/>
</dbReference>
<dbReference type="InterPro" id="IPR029069">
    <property type="entry name" value="HotDog_dom_sf"/>
</dbReference>
<evidence type="ECO:0000313" key="3">
    <source>
        <dbReference type="Proteomes" id="UP000317316"/>
    </source>
</evidence>
<evidence type="ECO:0000313" key="2">
    <source>
        <dbReference type="EMBL" id="TQR11838.1"/>
    </source>
</evidence>
<dbReference type="Pfam" id="PF13452">
    <property type="entry name" value="FAS1_DH_region"/>
    <property type="match status" value="1"/>
</dbReference>
<evidence type="ECO:0000259" key="1">
    <source>
        <dbReference type="Pfam" id="PF13452"/>
    </source>
</evidence>